<sequence length="78" mass="8242">MSGDPVRSAPSAGAARGALGAAGRALRRLWRSPGSARERTPIDREVERLIARTGGKFTDSLEVEVARRMRVAGGGRAL</sequence>
<proteinExistence type="predicted"/>
<reference evidence="1" key="1">
    <citation type="journal article" date="2021" name="Front. Microbiol.">
        <title>Comprehensive Comparative Genomics and Phenotyping of Methylobacterium Species.</title>
        <authorList>
            <person name="Alessa O."/>
            <person name="Ogura Y."/>
            <person name="Fujitani Y."/>
            <person name="Takami H."/>
            <person name="Hayashi T."/>
            <person name="Sahin N."/>
            <person name="Tani A."/>
        </authorList>
    </citation>
    <scope>NUCLEOTIDE SEQUENCE</scope>
    <source>
        <strain evidence="1">KCTC 52305</strain>
    </source>
</reference>
<name>A0ABQ4R6K9_9HYPH</name>
<evidence type="ECO:0000313" key="2">
    <source>
        <dbReference type="Proteomes" id="UP001055167"/>
    </source>
</evidence>
<comment type="caution">
    <text evidence="1">The sequence shown here is derived from an EMBL/GenBank/DDBJ whole genome shotgun (WGS) entry which is preliminary data.</text>
</comment>
<protein>
    <submittedName>
        <fullName evidence="1">Uncharacterized protein</fullName>
    </submittedName>
</protein>
<evidence type="ECO:0000313" key="1">
    <source>
        <dbReference type="EMBL" id="GJD53326.1"/>
    </source>
</evidence>
<dbReference type="RefSeq" id="WP_128565246.1">
    <property type="nucleotide sequence ID" value="NZ_BPQH01000028.1"/>
</dbReference>
<accession>A0ABQ4R6K9</accession>
<organism evidence="1 2">
    <name type="scientific">Methylobacterium crusticola</name>
    <dbReference type="NCBI Taxonomy" id="1697972"/>
    <lineage>
        <taxon>Bacteria</taxon>
        <taxon>Pseudomonadati</taxon>
        <taxon>Pseudomonadota</taxon>
        <taxon>Alphaproteobacteria</taxon>
        <taxon>Hyphomicrobiales</taxon>
        <taxon>Methylobacteriaceae</taxon>
        <taxon>Methylobacterium</taxon>
    </lineage>
</organism>
<dbReference type="EMBL" id="BPQH01000028">
    <property type="protein sequence ID" value="GJD53326.1"/>
    <property type="molecule type" value="Genomic_DNA"/>
</dbReference>
<keyword evidence="2" id="KW-1185">Reference proteome</keyword>
<gene>
    <name evidence="1" type="ORF">OPKNFCMD_6101</name>
</gene>
<dbReference type="Proteomes" id="UP001055167">
    <property type="component" value="Unassembled WGS sequence"/>
</dbReference>
<reference evidence="1" key="2">
    <citation type="submission" date="2021-08" db="EMBL/GenBank/DDBJ databases">
        <authorList>
            <person name="Tani A."/>
            <person name="Ola A."/>
            <person name="Ogura Y."/>
            <person name="Katsura K."/>
            <person name="Hayashi T."/>
        </authorList>
    </citation>
    <scope>NUCLEOTIDE SEQUENCE</scope>
    <source>
        <strain evidence="1">KCTC 52305</strain>
    </source>
</reference>